<evidence type="ECO:0000256" key="2">
    <source>
        <dbReference type="SAM" id="Phobius"/>
    </source>
</evidence>
<dbReference type="Gene3D" id="1.10.287.70">
    <property type="match status" value="1"/>
</dbReference>
<evidence type="ECO:0000313" key="5">
    <source>
        <dbReference type="EMBL" id="MBB5868835.1"/>
    </source>
</evidence>
<dbReference type="PANTHER" id="PTHR43833">
    <property type="entry name" value="POTASSIUM CHANNEL PROTEIN 2-RELATED-RELATED"/>
    <property type="match status" value="1"/>
</dbReference>
<feature type="transmembrane region" description="Helical" evidence="2">
    <location>
        <begin position="78"/>
        <end position="99"/>
    </location>
</feature>
<dbReference type="InterPro" id="IPR050721">
    <property type="entry name" value="Trk_Ktr_HKT_K-transport"/>
</dbReference>
<keyword evidence="6" id="KW-1185">Reference proteome</keyword>
<dbReference type="Pfam" id="PF07885">
    <property type="entry name" value="Ion_trans_2"/>
    <property type="match status" value="1"/>
</dbReference>
<sequence length="346" mass="37812">MFSLLYRLVRGVRRKSTWALPATVIVFVFATSWPLMALAEPVGSKILEPANYWWWFVITATTVGYGDFFPVSPGGHVVGAYVIVGGIATFATLFTRISIALENVKGRRMHGTVELTTADHVVVLGYTPGRTERIVDELLADGSRPIALGAWSTVESHPMAERDIDFVRGDLTDEGVLRRASVHRAHSVLIDARDDNEALAVLVTVDHLTTGAHIVVALRDMDRAAHLSYVNAGVRCVQWHQPHLLTEELQDPGIAQVYTDLMTHGGGNTYSMKLPASLDGISFGECQAHLGQHHDTTVLAVNTGESLLISPSWQEQLRTDMVIYYVGQARLDPAAVARGLRPAKSG</sequence>
<name>A0A841BME2_9ACTN</name>
<dbReference type="InterPro" id="IPR013099">
    <property type="entry name" value="K_chnl_dom"/>
</dbReference>
<dbReference type="Pfam" id="PF02254">
    <property type="entry name" value="TrkA_N"/>
    <property type="match status" value="1"/>
</dbReference>
<keyword evidence="2" id="KW-1133">Transmembrane helix</keyword>
<dbReference type="AlphaFoldDB" id="A0A841BME2"/>
<dbReference type="GO" id="GO:0005886">
    <property type="term" value="C:plasma membrane"/>
    <property type="evidence" value="ECO:0007669"/>
    <property type="project" value="UniProtKB-SubCell"/>
</dbReference>
<dbReference type="GO" id="GO:0006813">
    <property type="term" value="P:potassium ion transport"/>
    <property type="evidence" value="ECO:0007669"/>
    <property type="project" value="InterPro"/>
</dbReference>
<dbReference type="InterPro" id="IPR003148">
    <property type="entry name" value="RCK_N"/>
</dbReference>
<dbReference type="EMBL" id="JACHMN010000002">
    <property type="protein sequence ID" value="MBB5868835.1"/>
    <property type="molecule type" value="Genomic_DNA"/>
</dbReference>
<feature type="transmembrane region" description="Helical" evidence="2">
    <location>
        <begin position="20"/>
        <end position="40"/>
    </location>
</feature>
<evidence type="ECO:0000313" key="6">
    <source>
        <dbReference type="Proteomes" id="UP000587527"/>
    </source>
</evidence>
<evidence type="ECO:0000256" key="1">
    <source>
        <dbReference type="ARBA" id="ARBA00004651"/>
    </source>
</evidence>
<accession>A0A841BME2</accession>
<keyword evidence="5" id="KW-0406">Ion transport</keyword>
<feature type="domain" description="Potassium channel" evidence="4">
    <location>
        <begin position="24"/>
        <end position="102"/>
    </location>
</feature>
<keyword evidence="2" id="KW-0472">Membrane</keyword>
<dbReference type="Proteomes" id="UP000587527">
    <property type="component" value="Unassembled WGS sequence"/>
</dbReference>
<dbReference type="SUPFAM" id="SSF81324">
    <property type="entry name" value="Voltage-gated potassium channels"/>
    <property type="match status" value="1"/>
</dbReference>
<organism evidence="5 6">
    <name type="scientific">Allocatelliglobosispora scoriae</name>
    <dbReference type="NCBI Taxonomy" id="643052"/>
    <lineage>
        <taxon>Bacteria</taxon>
        <taxon>Bacillati</taxon>
        <taxon>Actinomycetota</taxon>
        <taxon>Actinomycetes</taxon>
        <taxon>Micromonosporales</taxon>
        <taxon>Micromonosporaceae</taxon>
        <taxon>Allocatelliglobosispora</taxon>
    </lineage>
</organism>
<evidence type="ECO:0000259" key="3">
    <source>
        <dbReference type="Pfam" id="PF02254"/>
    </source>
</evidence>
<evidence type="ECO:0000259" key="4">
    <source>
        <dbReference type="Pfam" id="PF07885"/>
    </source>
</evidence>
<keyword evidence="5" id="KW-0407">Ion channel</keyword>
<dbReference type="GO" id="GO:0034220">
    <property type="term" value="P:monoatomic ion transmembrane transport"/>
    <property type="evidence" value="ECO:0007669"/>
    <property type="project" value="UniProtKB-KW"/>
</dbReference>
<keyword evidence="2" id="KW-0812">Transmembrane</keyword>
<dbReference type="RefSeq" id="WP_221469851.1">
    <property type="nucleotide sequence ID" value="NZ_JACHMN010000002.1"/>
</dbReference>
<comment type="caution">
    <text evidence="5">The sequence shown here is derived from an EMBL/GenBank/DDBJ whole genome shotgun (WGS) entry which is preliminary data.</text>
</comment>
<protein>
    <submittedName>
        <fullName evidence="5">Voltage-gated potassium channel</fullName>
    </submittedName>
</protein>
<dbReference type="Gene3D" id="3.40.50.720">
    <property type="entry name" value="NAD(P)-binding Rossmann-like Domain"/>
    <property type="match status" value="1"/>
</dbReference>
<feature type="transmembrane region" description="Helical" evidence="2">
    <location>
        <begin position="52"/>
        <end position="72"/>
    </location>
</feature>
<dbReference type="PANTHER" id="PTHR43833:SF9">
    <property type="entry name" value="POTASSIUM CHANNEL PROTEIN YUGO-RELATED"/>
    <property type="match status" value="1"/>
</dbReference>
<proteinExistence type="predicted"/>
<feature type="domain" description="RCK N-terminal" evidence="3">
    <location>
        <begin position="159"/>
        <end position="229"/>
    </location>
</feature>
<dbReference type="InterPro" id="IPR036291">
    <property type="entry name" value="NAD(P)-bd_dom_sf"/>
</dbReference>
<gene>
    <name evidence="5" type="ORF">F4553_002214</name>
</gene>
<comment type="subcellular location">
    <subcellularLocation>
        <location evidence="1">Cell membrane</location>
        <topology evidence="1">Multi-pass membrane protein</topology>
    </subcellularLocation>
</comment>
<keyword evidence="5" id="KW-0813">Transport</keyword>
<dbReference type="SUPFAM" id="SSF51735">
    <property type="entry name" value="NAD(P)-binding Rossmann-fold domains"/>
    <property type="match status" value="1"/>
</dbReference>
<reference evidence="5 6" key="1">
    <citation type="submission" date="2020-08" db="EMBL/GenBank/DDBJ databases">
        <title>Sequencing the genomes of 1000 actinobacteria strains.</title>
        <authorList>
            <person name="Klenk H.-P."/>
        </authorList>
    </citation>
    <scope>NUCLEOTIDE SEQUENCE [LARGE SCALE GENOMIC DNA]</scope>
    <source>
        <strain evidence="5 6">DSM 45362</strain>
    </source>
</reference>